<dbReference type="PANTHER" id="PTHR43397">
    <property type="entry name" value="ERGOTHIONEINE BIOSYNTHESIS PROTEIN 1"/>
    <property type="match status" value="1"/>
</dbReference>
<gene>
    <name evidence="4" type="ORF">MCOR_4384</name>
</gene>
<evidence type="ECO:0000313" key="4">
    <source>
        <dbReference type="EMBL" id="CAC5362707.1"/>
    </source>
</evidence>
<evidence type="ECO:0000256" key="1">
    <source>
        <dbReference type="ARBA" id="ARBA00022603"/>
    </source>
</evidence>
<evidence type="ECO:0000256" key="2">
    <source>
        <dbReference type="ARBA" id="ARBA00022679"/>
    </source>
</evidence>
<protein>
    <recommendedName>
        <fullName evidence="3">Histidine-specific methyltransferase SAM-dependent domain-containing protein</fullName>
    </recommendedName>
</protein>
<dbReference type="PIRSF" id="PIRSF018005">
    <property type="entry name" value="UCP018005"/>
    <property type="match status" value="1"/>
</dbReference>
<feature type="domain" description="Histidine-specific methyltransferase SAM-dependent" evidence="3">
    <location>
        <begin position="147"/>
        <end position="285"/>
    </location>
</feature>
<dbReference type="Pfam" id="PF10017">
    <property type="entry name" value="Methyltransf_33"/>
    <property type="match status" value="2"/>
</dbReference>
<dbReference type="OrthoDB" id="4190at2759"/>
<proteinExistence type="predicted"/>
<dbReference type="InterPro" id="IPR051128">
    <property type="entry name" value="EgtD_Methyltrsf_superfamily"/>
</dbReference>
<dbReference type="AlphaFoldDB" id="A0A6J8A7X1"/>
<dbReference type="GO" id="GO:0008168">
    <property type="term" value="F:methyltransferase activity"/>
    <property type="evidence" value="ECO:0007669"/>
    <property type="project" value="UniProtKB-KW"/>
</dbReference>
<dbReference type="Proteomes" id="UP000507470">
    <property type="component" value="Unassembled WGS sequence"/>
</dbReference>
<keyword evidence="5" id="KW-1185">Reference proteome</keyword>
<sequence>MNDQMKVELQKGLKSRPVYIPAWYRYDEEGSRLNDVCLEQCTWYYFHRFEVKLLTDVLNEINDCVKESSMLVDLGSGNAYKTRLIIDQLLSTHERVTYVPVDISQDYLNKTAEGIKAIYGNKLDVKPIGEEYITALKDIRFFISIKQDDDKLLVTLDITDTFQKQTIELAYLDPEGYNEQFDLSSIRRLNREMGGNIDISNFEIKNELVVKSSDSQCSYINVWMEARHNCVFDISKLDLTVKFEKGDKLYFHEEGGISCKYTIEQIRHLLNKASLGILDFWVNEHVAAVVISRK</sequence>
<reference evidence="4 5" key="1">
    <citation type="submission" date="2020-06" db="EMBL/GenBank/DDBJ databases">
        <authorList>
            <person name="Li R."/>
            <person name="Bekaert M."/>
        </authorList>
    </citation>
    <scope>NUCLEOTIDE SEQUENCE [LARGE SCALE GENOMIC DNA]</scope>
    <source>
        <strain evidence="5">wild</strain>
    </source>
</reference>
<dbReference type="PANTHER" id="PTHR43397:SF1">
    <property type="entry name" value="ERGOTHIONEINE BIOSYNTHESIS PROTEIN 1"/>
    <property type="match status" value="1"/>
</dbReference>
<feature type="domain" description="Histidine-specific methyltransferase SAM-dependent" evidence="3">
    <location>
        <begin position="7"/>
        <end position="138"/>
    </location>
</feature>
<dbReference type="Gene3D" id="3.40.50.150">
    <property type="entry name" value="Vaccinia Virus protein VP39"/>
    <property type="match status" value="1"/>
</dbReference>
<keyword evidence="1" id="KW-0489">Methyltransferase</keyword>
<keyword evidence="2" id="KW-0808">Transferase</keyword>
<accession>A0A6J8A7X1</accession>
<dbReference type="InterPro" id="IPR017804">
    <property type="entry name" value="MeTrfase_EgtD-like"/>
</dbReference>
<organism evidence="4 5">
    <name type="scientific">Mytilus coruscus</name>
    <name type="common">Sea mussel</name>
    <dbReference type="NCBI Taxonomy" id="42192"/>
    <lineage>
        <taxon>Eukaryota</taxon>
        <taxon>Metazoa</taxon>
        <taxon>Spiralia</taxon>
        <taxon>Lophotrochozoa</taxon>
        <taxon>Mollusca</taxon>
        <taxon>Bivalvia</taxon>
        <taxon>Autobranchia</taxon>
        <taxon>Pteriomorphia</taxon>
        <taxon>Mytilida</taxon>
        <taxon>Mytiloidea</taxon>
        <taxon>Mytilidae</taxon>
        <taxon>Mytilinae</taxon>
        <taxon>Mytilus</taxon>
    </lineage>
</organism>
<evidence type="ECO:0000313" key="5">
    <source>
        <dbReference type="Proteomes" id="UP000507470"/>
    </source>
</evidence>
<dbReference type="EMBL" id="CACVKT020000754">
    <property type="protein sequence ID" value="CAC5362707.1"/>
    <property type="molecule type" value="Genomic_DNA"/>
</dbReference>
<dbReference type="GO" id="GO:0032259">
    <property type="term" value="P:methylation"/>
    <property type="evidence" value="ECO:0007669"/>
    <property type="project" value="UniProtKB-KW"/>
</dbReference>
<name>A0A6J8A7X1_MYTCO</name>
<evidence type="ECO:0000259" key="3">
    <source>
        <dbReference type="Pfam" id="PF10017"/>
    </source>
</evidence>
<dbReference type="InterPro" id="IPR029063">
    <property type="entry name" value="SAM-dependent_MTases_sf"/>
</dbReference>
<dbReference type="InterPro" id="IPR019257">
    <property type="entry name" value="MeTrfase_dom"/>
</dbReference>